<keyword evidence="11" id="KW-0575">Peroxidase</keyword>
<evidence type="ECO:0000256" key="6">
    <source>
        <dbReference type="ARBA" id="ARBA00023002"/>
    </source>
</evidence>
<dbReference type="InterPro" id="IPR036909">
    <property type="entry name" value="Cyt_c-like_dom_sf"/>
</dbReference>
<comment type="caution">
    <text evidence="11">The sequence shown here is derived from an EMBL/GenBank/DDBJ whole genome shotgun (WGS) entry which is preliminary data.</text>
</comment>
<evidence type="ECO:0000256" key="4">
    <source>
        <dbReference type="ARBA" id="ARBA00022729"/>
    </source>
</evidence>
<dbReference type="OrthoDB" id="9805202at2"/>
<keyword evidence="2 8" id="KW-0349">Heme</keyword>
<evidence type="ECO:0000256" key="7">
    <source>
        <dbReference type="ARBA" id="ARBA00023004"/>
    </source>
</evidence>
<dbReference type="GO" id="GO:0046872">
    <property type="term" value="F:metal ion binding"/>
    <property type="evidence" value="ECO:0007669"/>
    <property type="project" value="UniProtKB-KW"/>
</dbReference>
<evidence type="ECO:0000256" key="5">
    <source>
        <dbReference type="ARBA" id="ARBA00022764"/>
    </source>
</evidence>
<reference evidence="11 12" key="1">
    <citation type="journal article" date="2012" name="Proc. Natl. Acad. Sci. U.S.A.">
        <title>Genome and physiology of a model Epsilonproteobacterium responsible for sulfide detoxification in marine oxygen depletion zones.</title>
        <authorList>
            <person name="Grote J."/>
            <person name="Schott T."/>
            <person name="Bruckner C.G."/>
            <person name="Glockner F.O."/>
            <person name="Jost G."/>
            <person name="Teeling H."/>
            <person name="Labrenz M."/>
            <person name="Jurgens K."/>
        </authorList>
    </citation>
    <scope>NUCLEOTIDE SEQUENCE [LARGE SCALE GENOMIC DNA]</scope>
    <source>
        <strain evidence="11 12">GD1</strain>
    </source>
</reference>
<protein>
    <submittedName>
        <fullName evidence="11">Cytochrome c551 peroxidase</fullName>
        <ecNumber evidence="11">1.11.1.5</ecNumber>
    </submittedName>
</protein>
<proteinExistence type="predicted"/>
<dbReference type="PATRIC" id="fig|929558.5.peg.1286"/>
<keyword evidence="12" id="KW-1185">Reference proteome</keyword>
<organism evidence="11 12">
    <name type="scientific">Sulfurimonas gotlandica (strain DSM 19862 / JCM 16533 / GD1)</name>
    <dbReference type="NCBI Taxonomy" id="929558"/>
    <lineage>
        <taxon>Bacteria</taxon>
        <taxon>Pseudomonadati</taxon>
        <taxon>Campylobacterota</taxon>
        <taxon>Epsilonproteobacteria</taxon>
        <taxon>Campylobacterales</taxon>
        <taxon>Sulfurimonadaceae</taxon>
        <taxon>Sulfurimonas</taxon>
    </lineage>
</organism>
<keyword evidence="3 9" id="KW-0479">Metal-binding</keyword>
<dbReference type="GO" id="GO:0020037">
    <property type="term" value="F:heme binding"/>
    <property type="evidence" value="ECO:0007669"/>
    <property type="project" value="InterPro"/>
</dbReference>
<dbReference type="GO" id="GO:0009055">
    <property type="term" value="F:electron transfer activity"/>
    <property type="evidence" value="ECO:0007669"/>
    <property type="project" value="InterPro"/>
</dbReference>
<feature type="binding site" description="covalent" evidence="8">
    <location>
        <position position="54"/>
    </location>
    <ligand>
        <name>heme c</name>
        <dbReference type="ChEBI" id="CHEBI:61717"/>
        <label>1</label>
    </ligand>
</feature>
<evidence type="ECO:0000256" key="8">
    <source>
        <dbReference type="PIRSR" id="PIRSR000294-1"/>
    </source>
</evidence>
<evidence type="ECO:0000313" key="11">
    <source>
        <dbReference type="EMBL" id="EHP29819.1"/>
    </source>
</evidence>
<dbReference type="InterPro" id="IPR026259">
    <property type="entry name" value="MauG/Cytc_peroxidase"/>
</dbReference>
<dbReference type="PANTHER" id="PTHR30600">
    <property type="entry name" value="CYTOCHROME C PEROXIDASE-RELATED"/>
    <property type="match status" value="1"/>
</dbReference>
<dbReference type="InterPro" id="IPR009056">
    <property type="entry name" value="Cyt_c-like_dom"/>
</dbReference>
<keyword evidence="6 11" id="KW-0560">Oxidoreductase</keyword>
<feature type="domain" description="Cytochrome c" evidence="10">
    <location>
        <begin position="182"/>
        <end position="296"/>
    </location>
</feature>
<gene>
    <name evidence="11" type="primary">ccpA</name>
    <name evidence="11" type="ORF">SMGD1_1295</name>
</gene>
<dbReference type="InterPro" id="IPR051395">
    <property type="entry name" value="Cytochrome_c_Peroxidase/MauG"/>
</dbReference>
<feature type="binding site" description="covalent" evidence="8">
    <location>
        <position position="196"/>
    </location>
    <ligand>
        <name>heme c</name>
        <dbReference type="ChEBI" id="CHEBI:61717"/>
        <label>2</label>
    </ligand>
</feature>
<evidence type="ECO:0000256" key="1">
    <source>
        <dbReference type="ARBA" id="ARBA00004418"/>
    </source>
</evidence>
<dbReference type="AlphaFoldDB" id="H1FRT3"/>
<keyword evidence="5" id="KW-0574">Periplasm</keyword>
<dbReference type="PIRSF" id="PIRSF000294">
    <property type="entry name" value="Cytochrome-c_peroxidase"/>
    <property type="match status" value="1"/>
</dbReference>
<dbReference type="RefSeq" id="WP_008340948.1">
    <property type="nucleotide sequence ID" value="NZ_AFRZ01000001.1"/>
</dbReference>
<dbReference type="HOGENOM" id="CLU_034652_1_0_7"/>
<sequence length="308" mass="35121">MLKLLIIHILCTVIFAIDDITPIPLSIEYDKQKAELGKKIFFDPIISKDGTISCSTCHNLPGGGANNTPYSFGVDSQEGIINSPTVLNAVFNFAQFWDGRERNLKDQSRGPITNSLEMATTMEDALNKLNNSSYKKEFFQIYRTRATEENLMEVIAEFEKALITPNSRFDKYLRGDRKALNEQEKRGYESFKSVGCISCHNGVNIGGNMYQKLGVILPYKQDKPSNGRYDITKRERDRNVFKVPTLRNIELTAPYFHDGRVKTLKDAIFEMREHQLGLESDKENLDDIEAFLRTLTGEMPSILNEKKQ</sequence>
<evidence type="ECO:0000256" key="3">
    <source>
        <dbReference type="ARBA" id="ARBA00022723"/>
    </source>
</evidence>
<dbReference type="Gene3D" id="1.10.760.10">
    <property type="entry name" value="Cytochrome c-like domain"/>
    <property type="match status" value="2"/>
</dbReference>
<evidence type="ECO:0000256" key="9">
    <source>
        <dbReference type="PIRSR" id="PIRSR000294-2"/>
    </source>
</evidence>
<dbReference type="GO" id="GO:0042597">
    <property type="term" value="C:periplasmic space"/>
    <property type="evidence" value="ECO:0007669"/>
    <property type="project" value="UniProtKB-SubCell"/>
</dbReference>
<feature type="binding site" description="axial binding residue" evidence="9">
    <location>
        <position position="58"/>
    </location>
    <ligand>
        <name>heme c</name>
        <dbReference type="ChEBI" id="CHEBI:61717"/>
        <label>1</label>
    </ligand>
    <ligandPart>
        <name>Fe</name>
        <dbReference type="ChEBI" id="CHEBI:18248"/>
    </ligandPart>
</feature>
<dbReference type="Proteomes" id="UP000006431">
    <property type="component" value="Unassembled WGS sequence"/>
</dbReference>
<comment type="cofactor">
    <cofactor evidence="8">
        <name>heme</name>
        <dbReference type="ChEBI" id="CHEBI:30413"/>
    </cofactor>
    <text evidence="8">Binds 2 heme groups.</text>
</comment>
<keyword evidence="7 9" id="KW-0408">Iron</keyword>
<keyword evidence="4" id="KW-0732">Signal</keyword>
<evidence type="ECO:0000259" key="10">
    <source>
        <dbReference type="PROSITE" id="PS51007"/>
    </source>
</evidence>
<feature type="binding site" description="axial binding residue" evidence="9">
    <location>
        <position position="271"/>
    </location>
    <ligand>
        <name>heme c</name>
        <dbReference type="ChEBI" id="CHEBI:61717"/>
        <label>2</label>
    </ligand>
    <ligandPart>
        <name>Fe</name>
        <dbReference type="ChEBI" id="CHEBI:18248"/>
    </ligandPart>
</feature>
<feature type="binding site" description="covalent" evidence="8">
    <location>
        <position position="199"/>
    </location>
    <ligand>
        <name>heme c</name>
        <dbReference type="ChEBI" id="CHEBI:61717"/>
        <label>2</label>
    </ligand>
</feature>
<dbReference type="STRING" id="929558.SMGD1_1295"/>
<dbReference type="eggNOG" id="COG1858">
    <property type="taxonomic scope" value="Bacteria"/>
</dbReference>
<comment type="subcellular location">
    <subcellularLocation>
        <location evidence="1">Periplasm</location>
    </subcellularLocation>
</comment>
<dbReference type="EMBL" id="AFRZ01000001">
    <property type="protein sequence ID" value="EHP29819.1"/>
    <property type="molecule type" value="Genomic_DNA"/>
</dbReference>
<feature type="binding site" description="covalent" evidence="8">
    <location>
        <position position="57"/>
    </location>
    <ligand>
        <name>heme c</name>
        <dbReference type="ChEBI" id="CHEBI:61717"/>
        <label>1</label>
    </ligand>
</feature>
<dbReference type="PANTHER" id="PTHR30600:SF7">
    <property type="entry name" value="CYTOCHROME C PEROXIDASE-RELATED"/>
    <property type="match status" value="1"/>
</dbReference>
<evidence type="ECO:0000256" key="2">
    <source>
        <dbReference type="ARBA" id="ARBA00022617"/>
    </source>
</evidence>
<accession>H1FRT3</accession>
<comment type="PTM">
    <text evidence="8">Binds 2 heme groups per subunit.</text>
</comment>
<dbReference type="GO" id="GO:0004130">
    <property type="term" value="F:cytochrome-c peroxidase activity"/>
    <property type="evidence" value="ECO:0007669"/>
    <property type="project" value="UniProtKB-EC"/>
</dbReference>
<feature type="domain" description="Cytochrome c" evidence="10">
    <location>
        <begin position="32"/>
        <end position="162"/>
    </location>
</feature>
<name>H1FRT3_SULGG</name>
<dbReference type="EC" id="1.11.1.5" evidence="11"/>
<dbReference type="InterPro" id="IPR004852">
    <property type="entry name" value="Di-haem_cyt_c_peroxidsae"/>
</dbReference>
<evidence type="ECO:0000313" key="12">
    <source>
        <dbReference type="Proteomes" id="UP000006431"/>
    </source>
</evidence>
<dbReference type="Pfam" id="PF03150">
    <property type="entry name" value="CCP_MauG"/>
    <property type="match status" value="1"/>
</dbReference>
<dbReference type="SUPFAM" id="SSF46626">
    <property type="entry name" value="Cytochrome c"/>
    <property type="match status" value="2"/>
</dbReference>
<feature type="binding site" description="axial binding residue" evidence="9">
    <location>
        <position position="200"/>
    </location>
    <ligand>
        <name>heme c</name>
        <dbReference type="ChEBI" id="CHEBI:61717"/>
        <label>2</label>
    </ligand>
    <ligandPart>
        <name>Fe</name>
        <dbReference type="ChEBI" id="CHEBI:18248"/>
    </ligandPart>
</feature>
<dbReference type="PROSITE" id="PS51007">
    <property type="entry name" value="CYTC"/>
    <property type="match status" value="2"/>
</dbReference>